<sequence>MTEVVDTRAELVKLSRILNVDVSELAFLETVGWQALREFRQQATDQFFVAAESRLKNLAAAAKLVPNPVIVKLAPKYFEPRMAAAVASLIDEEKALKLVPKLPVGLMADASVYIDPRRVGPLISKVPIEVAQRLAPILLEREEFITLGQFIDFVTPEMLAGLLPVVDDISLLRIAEVTENKAQLNVIMPLIDDARIGRTIQTAKEAGMLGNAVELLTEVSLEVRGRMVNVAAQQSDGVLDALVHAVHSAGSFAMLLPTTTWMEPQNLARFAKSKAFETADVMKGVVAAADRDDLWAAVVPLVPNFSDAGRREFAAALGNIDGVEKLVDAAAAVPALFPLILPLAADPIKERLAAAVGKLEVSEFERVVQSVIAANALTELLPIVPMLPKAAQERVSDLAANFDPTQMREALVDASENGVLPELLEVAAGMPLAAREQTVGIISDSADDDDLLGVTLEPDDQQNVWNQLLKLADDVPLPALEQLSQRAAFLPLDGVMPSVLKAAEATNEWTTSFAILSGIHKRAESEGVPLEFTVPARLIQMAAEKASETTDTTDSLWFAKALLAQYAKDDAYAKTFDDTAIHASAAVRGAAESAVQVSMGLIGEGTQPIRSVAAVVPGGKTVTDAVTGAADLATGLASSLFGRAKAASKAVSDAVAPKDPE</sequence>
<gene>
    <name evidence="1" type="ORF">ACHIPZ_03235</name>
</gene>
<evidence type="ECO:0000313" key="2">
    <source>
        <dbReference type="Proteomes" id="UP001609175"/>
    </source>
</evidence>
<dbReference type="RefSeq" id="WP_395112661.1">
    <property type="nucleotide sequence ID" value="NZ_JBIMSO010000011.1"/>
</dbReference>
<dbReference type="EMBL" id="JBIMSO010000011">
    <property type="protein sequence ID" value="MFH5207236.1"/>
    <property type="molecule type" value="Genomic_DNA"/>
</dbReference>
<proteinExistence type="predicted"/>
<name>A0ABW7JGY4_9NOCA</name>
<reference evidence="1 2" key="1">
    <citation type="submission" date="2024-10" db="EMBL/GenBank/DDBJ databases">
        <authorList>
            <person name="Riesco R."/>
        </authorList>
    </citation>
    <scope>NUCLEOTIDE SEQUENCE [LARGE SCALE GENOMIC DNA]</scope>
    <source>
        <strain evidence="1 2">NCIMB 15449</strain>
    </source>
</reference>
<protein>
    <submittedName>
        <fullName evidence="1">Uncharacterized protein</fullName>
    </submittedName>
</protein>
<evidence type="ECO:0000313" key="1">
    <source>
        <dbReference type="EMBL" id="MFH5207236.1"/>
    </source>
</evidence>
<organism evidence="1 2">
    <name type="scientific">Antrihabitans spumae</name>
    <dbReference type="NCBI Taxonomy" id="3373370"/>
    <lineage>
        <taxon>Bacteria</taxon>
        <taxon>Bacillati</taxon>
        <taxon>Actinomycetota</taxon>
        <taxon>Actinomycetes</taxon>
        <taxon>Mycobacteriales</taxon>
        <taxon>Nocardiaceae</taxon>
        <taxon>Antrihabitans</taxon>
    </lineage>
</organism>
<comment type="caution">
    <text evidence="1">The sequence shown here is derived from an EMBL/GenBank/DDBJ whole genome shotgun (WGS) entry which is preliminary data.</text>
</comment>
<accession>A0ABW7JGY4</accession>
<dbReference type="Proteomes" id="UP001609175">
    <property type="component" value="Unassembled WGS sequence"/>
</dbReference>